<organism evidence="1 2">
    <name type="scientific">Pseudomonas fluorescens</name>
    <dbReference type="NCBI Taxonomy" id="294"/>
    <lineage>
        <taxon>Bacteria</taxon>
        <taxon>Pseudomonadati</taxon>
        <taxon>Pseudomonadota</taxon>
        <taxon>Gammaproteobacteria</taxon>
        <taxon>Pseudomonadales</taxon>
        <taxon>Pseudomonadaceae</taxon>
        <taxon>Pseudomonas</taxon>
    </lineage>
</organism>
<protein>
    <submittedName>
        <fullName evidence="1">Uncharacterized protein</fullName>
    </submittedName>
</protein>
<sequence length="241" mass="25674">MVEIIQAAADRQILAPPVGVALEGDAAPGVDLGDLVRAAAQWRLVTAATGEISGLPPVLGKYWQGRNVQGQGTVLVVLEVETHGAWRLHFDALDVGELRAITQAALGHQQVEGVAHVFGGDRLAIGKPGLGVEVETQGQAVIGALHRLRHQAVDGVRLVQRALGQGRIDQAVDLRHADALVDVRQDMVEMADFNRRTTHGAALGGLQVGVGKMTEVGGILGRFAIHGQRMLRRCIHPRSTR</sequence>
<reference evidence="1 2" key="1">
    <citation type="submission" date="2019-09" db="EMBL/GenBank/DDBJ databases">
        <authorList>
            <person name="Chandra G."/>
            <person name="Truman W A."/>
        </authorList>
    </citation>
    <scope>NUCLEOTIDE SEQUENCE [LARGE SCALE GENOMIC DNA]</scope>
    <source>
        <strain evidence="1">PS685</strain>
    </source>
</reference>
<evidence type="ECO:0000313" key="1">
    <source>
        <dbReference type="EMBL" id="VVN73228.1"/>
    </source>
</evidence>
<dbReference type="AlphaFoldDB" id="A0A5E7A2S9"/>
<gene>
    <name evidence="1" type="ORF">PS685_05157</name>
</gene>
<dbReference type="Proteomes" id="UP000326437">
    <property type="component" value="Unassembled WGS sequence"/>
</dbReference>
<proteinExistence type="predicted"/>
<accession>A0A5E7A2S9</accession>
<name>A0A5E7A2S9_PSEFL</name>
<evidence type="ECO:0000313" key="2">
    <source>
        <dbReference type="Proteomes" id="UP000326437"/>
    </source>
</evidence>
<dbReference type="EMBL" id="CABVHO010000252">
    <property type="protein sequence ID" value="VVN73228.1"/>
    <property type="molecule type" value="Genomic_DNA"/>
</dbReference>